<dbReference type="EC" id="2.7.13.3" evidence="3"/>
<evidence type="ECO:0000259" key="14">
    <source>
        <dbReference type="PROSITE" id="PS50109"/>
    </source>
</evidence>
<dbReference type="AlphaFoldDB" id="W6MAS3"/>
<evidence type="ECO:0000256" key="4">
    <source>
        <dbReference type="ARBA" id="ARBA00022553"/>
    </source>
</evidence>
<dbReference type="CDD" id="cd00082">
    <property type="entry name" value="HisKA"/>
    <property type="match status" value="1"/>
</dbReference>
<keyword evidence="5" id="KW-0808">Transferase</keyword>
<dbReference type="InterPro" id="IPR000014">
    <property type="entry name" value="PAS"/>
</dbReference>
<keyword evidence="4" id="KW-0597">Phosphoprotein</keyword>
<dbReference type="CDD" id="cd00130">
    <property type="entry name" value="PAS"/>
    <property type="match status" value="1"/>
</dbReference>
<dbReference type="PRINTS" id="PR00344">
    <property type="entry name" value="BCTRLSENSOR"/>
</dbReference>
<dbReference type="SMART" id="SM00091">
    <property type="entry name" value="PAS"/>
    <property type="match status" value="1"/>
</dbReference>
<dbReference type="RefSeq" id="WP_139031738.1">
    <property type="nucleotide sequence ID" value="NZ_CBTJ020000080.1"/>
</dbReference>
<keyword evidence="8 17" id="KW-0418">Kinase</keyword>
<dbReference type="InterPro" id="IPR003594">
    <property type="entry name" value="HATPase_dom"/>
</dbReference>
<evidence type="ECO:0000256" key="2">
    <source>
        <dbReference type="ARBA" id="ARBA00004141"/>
    </source>
</evidence>
<evidence type="ECO:0000313" key="17">
    <source>
        <dbReference type="EMBL" id="CDI03889.1"/>
    </source>
</evidence>
<dbReference type="Pfam" id="PF00672">
    <property type="entry name" value="HAMP"/>
    <property type="match status" value="1"/>
</dbReference>
<dbReference type="Proteomes" id="UP000035760">
    <property type="component" value="Unassembled WGS sequence"/>
</dbReference>
<evidence type="ECO:0000256" key="10">
    <source>
        <dbReference type="ARBA" id="ARBA00022989"/>
    </source>
</evidence>
<dbReference type="PROSITE" id="PS50112">
    <property type="entry name" value="PAS"/>
    <property type="match status" value="1"/>
</dbReference>
<dbReference type="Gene3D" id="3.30.450.290">
    <property type="match status" value="1"/>
</dbReference>
<dbReference type="SMART" id="SM00388">
    <property type="entry name" value="HisKA"/>
    <property type="match status" value="1"/>
</dbReference>
<evidence type="ECO:0000256" key="12">
    <source>
        <dbReference type="ARBA" id="ARBA00023136"/>
    </source>
</evidence>
<dbReference type="EMBL" id="CBTJ020000080">
    <property type="protein sequence ID" value="CDI03889.1"/>
    <property type="molecule type" value="Genomic_DNA"/>
</dbReference>
<dbReference type="STRING" id="1400863.BN873_70037"/>
<name>W6MAS3_9GAMM</name>
<dbReference type="SMART" id="SM00304">
    <property type="entry name" value="HAMP"/>
    <property type="match status" value="1"/>
</dbReference>
<dbReference type="SUPFAM" id="SSF158472">
    <property type="entry name" value="HAMP domain-like"/>
    <property type="match status" value="1"/>
</dbReference>
<keyword evidence="10 13" id="KW-1133">Transmembrane helix</keyword>
<feature type="domain" description="Histidine kinase" evidence="14">
    <location>
        <begin position="428"/>
        <end position="642"/>
    </location>
</feature>
<dbReference type="Gene3D" id="6.10.340.10">
    <property type="match status" value="1"/>
</dbReference>
<dbReference type="PANTHER" id="PTHR42878:SF7">
    <property type="entry name" value="SENSOR HISTIDINE KINASE GLRK"/>
    <property type="match status" value="1"/>
</dbReference>
<dbReference type="PANTHER" id="PTHR42878">
    <property type="entry name" value="TWO-COMPONENT HISTIDINE KINASE"/>
    <property type="match status" value="1"/>
</dbReference>
<comment type="subcellular location">
    <subcellularLocation>
        <location evidence="2">Membrane</location>
        <topology evidence="2">Multi-pass membrane protein</topology>
    </subcellularLocation>
</comment>
<dbReference type="SUPFAM" id="SSF55785">
    <property type="entry name" value="PYP-like sensor domain (PAS domain)"/>
    <property type="match status" value="1"/>
</dbReference>
<evidence type="ECO:0000256" key="1">
    <source>
        <dbReference type="ARBA" id="ARBA00000085"/>
    </source>
</evidence>
<comment type="catalytic activity">
    <reaction evidence="1">
        <text>ATP + protein L-histidine = ADP + protein N-phospho-L-histidine.</text>
        <dbReference type="EC" id="2.7.13.3"/>
    </reaction>
</comment>
<evidence type="ECO:0000313" key="18">
    <source>
        <dbReference type="Proteomes" id="UP000035760"/>
    </source>
</evidence>
<dbReference type="Gene3D" id="3.30.450.20">
    <property type="entry name" value="PAS domain"/>
    <property type="match status" value="1"/>
</dbReference>
<feature type="domain" description="PAS" evidence="15">
    <location>
        <begin position="288"/>
        <end position="332"/>
    </location>
</feature>
<dbReference type="InterPro" id="IPR003661">
    <property type="entry name" value="HisK_dim/P_dom"/>
</dbReference>
<dbReference type="GO" id="GO:0016020">
    <property type="term" value="C:membrane"/>
    <property type="evidence" value="ECO:0007669"/>
    <property type="project" value="UniProtKB-SubCell"/>
</dbReference>
<dbReference type="PROSITE" id="PS50885">
    <property type="entry name" value="HAMP"/>
    <property type="match status" value="1"/>
</dbReference>
<protein>
    <recommendedName>
        <fullName evidence="3">histidine kinase</fullName>
        <ecNumber evidence="3">2.7.13.3</ecNumber>
    </recommendedName>
</protein>
<dbReference type="GO" id="GO:0007234">
    <property type="term" value="P:osmosensory signaling via phosphorelay pathway"/>
    <property type="evidence" value="ECO:0007669"/>
    <property type="project" value="TreeGrafter"/>
</dbReference>
<dbReference type="InterPro" id="IPR036097">
    <property type="entry name" value="HisK_dim/P_sf"/>
</dbReference>
<evidence type="ECO:0000256" key="13">
    <source>
        <dbReference type="SAM" id="Phobius"/>
    </source>
</evidence>
<dbReference type="Pfam" id="PF00512">
    <property type="entry name" value="HisKA"/>
    <property type="match status" value="1"/>
</dbReference>
<dbReference type="InterPro" id="IPR004358">
    <property type="entry name" value="Sig_transdc_His_kin-like_C"/>
</dbReference>
<feature type="domain" description="HAMP" evidence="16">
    <location>
        <begin position="231"/>
        <end position="283"/>
    </location>
</feature>
<keyword evidence="11" id="KW-0902">Two-component regulatory system</keyword>
<evidence type="ECO:0000259" key="16">
    <source>
        <dbReference type="PROSITE" id="PS50885"/>
    </source>
</evidence>
<evidence type="ECO:0000256" key="6">
    <source>
        <dbReference type="ARBA" id="ARBA00022692"/>
    </source>
</evidence>
<keyword evidence="18" id="KW-1185">Reference proteome</keyword>
<evidence type="ECO:0000256" key="3">
    <source>
        <dbReference type="ARBA" id="ARBA00012438"/>
    </source>
</evidence>
<keyword evidence="6 13" id="KW-0812">Transmembrane</keyword>
<dbReference type="GO" id="GO:0005524">
    <property type="term" value="F:ATP binding"/>
    <property type="evidence" value="ECO:0007669"/>
    <property type="project" value="UniProtKB-KW"/>
</dbReference>
<dbReference type="Pfam" id="PF02518">
    <property type="entry name" value="HATPase_c"/>
    <property type="match status" value="1"/>
</dbReference>
<dbReference type="SUPFAM" id="SSF47384">
    <property type="entry name" value="Homodimeric domain of signal transducing histidine kinase"/>
    <property type="match status" value="1"/>
</dbReference>
<dbReference type="Gene3D" id="1.10.287.130">
    <property type="match status" value="1"/>
</dbReference>
<sequence>MTAQAWYAGPAQTALRTLPLRHWIARSLNRKFIVAAAAGLLTVSLIFLLAFVTLYHGQLREERTVRASEVNRLLQAALVNAMLKRDLPGLREIIDGLGQEPSIRQAMILNPTGEVRFASDHRLIGTQLALSSGTDCPVCLPKSALSQETQLTLSDSLGRDVLRAIHPVHNQPRCVQCHGPTELNPINGILVIDHEAETLRARTLHSTGLLMGSGAVVVLLSVAGGWWFINRFVLKPVARLASGANALASGQLNSRIVATSADELGQLGATFNHMADTLAHNLAATQEQKAFLQNLIDAIPDGIRVIGPDYRIVLANQSYSQHLGQTARQIIGTPCYRSSHQRDNPCPPHLITCPLAEIAKTGQPVKTLQSFSRDDGSPVHVEVYGASMPARSNGQDTLYVVESIRDLAKQLQYSHQQKHATLSQLAAGVAHEIRNPLASIRIALDTLFKLRDNAVRDDEQLYEYLHLADRQIDRCIDITERLLRLSLPPGHSPDLVSINSALQDTVSLMTLEAIQRQVTINLALSAHDARTVAADSEIRIVIVNMVQNAFHAMPHGGQLQVSSQVDGQHVTMTFEDNGTGIRPEDLPYIFDPFFSHRADGDRGTGLGLPICRAIVERWGGSIAIATQLDQGSQFTVQLPNADALDAV</sequence>
<dbReference type="InterPro" id="IPR003660">
    <property type="entry name" value="HAMP_dom"/>
</dbReference>
<proteinExistence type="predicted"/>
<feature type="transmembrane region" description="Helical" evidence="13">
    <location>
        <begin position="32"/>
        <end position="55"/>
    </location>
</feature>
<dbReference type="GO" id="GO:0000155">
    <property type="term" value="F:phosphorelay sensor kinase activity"/>
    <property type="evidence" value="ECO:0007669"/>
    <property type="project" value="InterPro"/>
</dbReference>
<dbReference type="Pfam" id="PF08448">
    <property type="entry name" value="PAS_4"/>
    <property type="match status" value="1"/>
</dbReference>
<evidence type="ECO:0000256" key="9">
    <source>
        <dbReference type="ARBA" id="ARBA00022840"/>
    </source>
</evidence>
<dbReference type="SUPFAM" id="SSF55874">
    <property type="entry name" value="ATPase domain of HSP90 chaperone/DNA topoisomerase II/histidine kinase"/>
    <property type="match status" value="1"/>
</dbReference>
<dbReference type="PROSITE" id="PS50109">
    <property type="entry name" value="HIS_KIN"/>
    <property type="match status" value="1"/>
</dbReference>
<dbReference type="OrthoDB" id="9772100at2"/>
<reference evidence="17" key="1">
    <citation type="submission" date="2013-07" db="EMBL/GenBank/DDBJ databases">
        <authorList>
            <person name="McIlroy S."/>
        </authorList>
    </citation>
    <scope>NUCLEOTIDE SEQUENCE [LARGE SCALE GENOMIC DNA]</scope>
    <source>
        <strain evidence="17">Run_A_D11</strain>
    </source>
</reference>
<reference evidence="17" key="2">
    <citation type="submission" date="2014-03" db="EMBL/GenBank/DDBJ databases">
        <title>Candidatus Competibacter-lineage genomes retrieved from metagenomes reveal functional metabolic diversity.</title>
        <authorList>
            <person name="McIlroy S.J."/>
            <person name="Albertsen M."/>
            <person name="Andresen E.K."/>
            <person name="Saunders A.M."/>
            <person name="Kristiansen R."/>
            <person name="Stokholm-Bjerregaard M."/>
            <person name="Nielsen K.L."/>
            <person name="Nielsen P.H."/>
        </authorList>
    </citation>
    <scope>NUCLEOTIDE SEQUENCE</scope>
    <source>
        <strain evidence="17">Run_A_D11</strain>
    </source>
</reference>
<keyword evidence="9" id="KW-0067">ATP-binding</keyword>
<dbReference type="InterPro" id="IPR036890">
    <property type="entry name" value="HATPase_C_sf"/>
</dbReference>
<dbReference type="CDD" id="cd06225">
    <property type="entry name" value="HAMP"/>
    <property type="match status" value="1"/>
</dbReference>
<dbReference type="InterPro" id="IPR013656">
    <property type="entry name" value="PAS_4"/>
</dbReference>
<evidence type="ECO:0000259" key="15">
    <source>
        <dbReference type="PROSITE" id="PS50112"/>
    </source>
</evidence>
<keyword evidence="7" id="KW-0547">Nucleotide-binding</keyword>
<dbReference type="Gene3D" id="3.30.565.10">
    <property type="entry name" value="Histidine kinase-like ATPase, C-terminal domain"/>
    <property type="match status" value="1"/>
</dbReference>
<dbReference type="InterPro" id="IPR005467">
    <property type="entry name" value="His_kinase_dom"/>
</dbReference>
<gene>
    <name evidence="17" type="ORF">BN873_70037</name>
</gene>
<evidence type="ECO:0000256" key="7">
    <source>
        <dbReference type="ARBA" id="ARBA00022741"/>
    </source>
</evidence>
<comment type="caution">
    <text evidence="17">The sequence shown here is derived from an EMBL/GenBank/DDBJ whole genome shotgun (WGS) entry which is preliminary data.</text>
</comment>
<accession>W6MAS3</accession>
<organism evidence="17 18">
    <name type="scientific">Candidatus Competibacter denitrificans Run_A_D11</name>
    <dbReference type="NCBI Taxonomy" id="1400863"/>
    <lineage>
        <taxon>Bacteria</taxon>
        <taxon>Pseudomonadati</taxon>
        <taxon>Pseudomonadota</taxon>
        <taxon>Gammaproteobacteria</taxon>
        <taxon>Candidatus Competibacteraceae</taxon>
        <taxon>Candidatus Competibacter</taxon>
    </lineage>
</organism>
<dbReference type="GO" id="GO:0030295">
    <property type="term" value="F:protein kinase activator activity"/>
    <property type="evidence" value="ECO:0007669"/>
    <property type="project" value="TreeGrafter"/>
</dbReference>
<keyword evidence="12 13" id="KW-0472">Membrane</keyword>
<evidence type="ECO:0000256" key="11">
    <source>
        <dbReference type="ARBA" id="ARBA00023012"/>
    </source>
</evidence>
<dbReference type="NCBIfam" id="TIGR00229">
    <property type="entry name" value="sensory_box"/>
    <property type="match status" value="1"/>
</dbReference>
<dbReference type="GO" id="GO:0000156">
    <property type="term" value="F:phosphorelay response regulator activity"/>
    <property type="evidence" value="ECO:0007669"/>
    <property type="project" value="TreeGrafter"/>
</dbReference>
<dbReference type="InterPro" id="IPR050351">
    <property type="entry name" value="BphY/WalK/GraS-like"/>
</dbReference>
<dbReference type="SMART" id="SM00387">
    <property type="entry name" value="HATPase_c"/>
    <property type="match status" value="1"/>
</dbReference>
<feature type="transmembrane region" description="Helical" evidence="13">
    <location>
        <begin position="209"/>
        <end position="229"/>
    </location>
</feature>
<evidence type="ECO:0000256" key="8">
    <source>
        <dbReference type="ARBA" id="ARBA00022777"/>
    </source>
</evidence>
<dbReference type="InterPro" id="IPR035965">
    <property type="entry name" value="PAS-like_dom_sf"/>
</dbReference>
<evidence type="ECO:0000256" key="5">
    <source>
        <dbReference type="ARBA" id="ARBA00022679"/>
    </source>
</evidence>